<gene>
    <name evidence="1" type="ORF">E1261_29025</name>
</gene>
<evidence type="ECO:0000313" key="1">
    <source>
        <dbReference type="EMBL" id="TDC23191.1"/>
    </source>
</evidence>
<reference evidence="1 2" key="1">
    <citation type="submission" date="2019-03" db="EMBL/GenBank/DDBJ databases">
        <title>Draft genome sequences of novel Actinobacteria.</title>
        <authorList>
            <person name="Sahin N."/>
            <person name="Ay H."/>
            <person name="Saygin H."/>
        </authorList>
    </citation>
    <scope>NUCLEOTIDE SEQUENCE [LARGE SCALE GENOMIC DNA]</scope>
    <source>
        <strain evidence="1 2">JCM 30547</strain>
    </source>
</reference>
<protein>
    <submittedName>
        <fullName evidence="1">Uncharacterized protein</fullName>
    </submittedName>
</protein>
<dbReference type="RefSeq" id="WP_132412078.1">
    <property type="nucleotide sequence ID" value="NZ_SMKA01000170.1"/>
</dbReference>
<dbReference type="EMBL" id="SMKA01000170">
    <property type="protein sequence ID" value="TDC23191.1"/>
    <property type="molecule type" value="Genomic_DNA"/>
</dbReference>
<evidence type="ECO:0000313" key="2">
    <source>
        <dbReference type="Proteomes" id="UP000295075"/>
    </source>
</evidence>
<dbReference type="AlphaFoldDB" id="A0A4R4PM08"/>
<sequence length="90" mass="9520">MAAMTGKALDLWAVALGAGNDNDALRALSKLVVATIAAQQICTHVANRTYDLPGGVMRDSMARAQIELQHIEETMLSAVGGFRAHSRGRG</sequence>
<organism evidence="1 2">
    <name type="scientific">Kribbella albertanoniae</name>
    <dbReference type="NCBI Taxonomy" id="1266829"/>
    <lineage>
        <taxon>Bacteria</taxon>
        <taxon>Bacillati</taxon>
        <taxon>Actinomycetota</taxon>
        <taxon>Actinomycetes</taxon>
        <taxon>Propionibacteriales</taxon>
        <taxon>Kribbellaceae</taxon>
        <taxon>Kribbella</taxon>
    </lineage>
</organism>
<name>A0A4R4PM08_9ACTN</name>
<keyword evidence="2" id="KW-1185">Reference proteome</keyword>
<accession>A0A4R4PM08</accession>
<comment type="caution">
    <text evidence="1">The sequence shown here is derived from an EMBL/GenBank/DDBJ whole genome shotgun (WGS) entry which is preliminary data.</text>
</comment>
<dbReference type="Proteomes" id="UP000295075">
    <property type="component" value="Unassembled WGS sequence"/>
</dbReference>
<proteinExistence type="predicted"/>